<reference evidence="1" key="1">
    <citation type="submission" date="2018-07" db="EMBL/GenBank/DDBJ databases">
        <authorList>
            <consortium name="Genoscope - CEA"/>
            <person name="William W."/>
        </authorList>
    </citation>
    <scope>NUCLEOTIDE SEQUENCE</scope>
    <source>
        <strain evidence="1">IK1</strain>
    </source>
</reference>
<proteinExistence type="predicted"/>
<evidence type="ECO:0000313" key="1">
    <source>
        <dbReference type="EMBL" id="VBB41807.1"/>
    </source>
</evidence>
<name>A0A653A192_UNCDX</name>
<dbReference type="AlphaFoldDB" id="A0A653A192"/>
<accession>A0A653A192</accession>
<dbReference type="EMBL" id="UPXX01000010">
    <property type="protein sequence ID" value="VBB41807.1"/>
    <property type="molecule type" value="Genomic_DNA"/>
</dbReference>
<gene>
    <name evidence="1" type="ORF">TRIP_B180002</name>
</gene>
<organism evidence="1">
    <name type="scientific">Uncultured Desulfatiglans sp</name>
    <dbReference type="NCBI Taxonomy" id="1748965"/>
    <lineage>
        <taxon>Bacteria</taxon>
        <taxon>Pseudomonadati</taxon>
        <taxon>Thermodesulfobacteriota</taxon>
        <taxon>Desulfobacteria</taxon>
        <taxon>Desulfatiglandales</taxon>
        <taxon>Desulfatiglandaceae</taxon>
        <taxon>Desulfatiglans</taxon>
        <taxon>environmental samples</taxon>
    </lineage>
</organism>
<protein>
    <submittedName>
        <fullName evidence="1">Uncharacterized protein</fullName>
    </submittedName>
</protein>
<sequence length="58" mass="6584">MDSTCGLTWGVNLRHRSRHEAYARMDRAIKQRLTQVCQKSQIGGYFGPKINLSTDISS</sequence>